<dbReference type="EMBL" id="DSFP01000041">
    <property type="protein sequence ID" value="HEW46043.1"/>
    <property type="molecule type" value="Genomic_DNA"/>
</dbReference>
<protein>
    <recommendedName>
        <fullName evidence="2">SCP2 domain-containing protein</fullName>
    </recommendedName>
</protein>
<proteinExistence type="predicted"/>
<accession>A0A7C2Z3F3</accession>
<evidence type="ECO:0000313" key="1">
    <source>
        <dbReference type="EMBL" id="HEW46043.1"/>
    </source>
</evidence>
<organism evidence="1">
    <name type="scientific">Hydrogenobacter sp</name>
    <dbReference type="NCBI Taxonomy" id="2152829"/>
    <lineage>
        <taxon>Bacteria</taxon>
        <taxon>Pseudomonadati</taxon>
        <taxon>Aquificota</taxon>
        <taxon>Aquificia</taxon>
        <taxon>Aquificales</taxon>
        <taxon>Aquificaceae</taxon>
        <taxon>Hydrogenobacter</taxon>
    </lineage>
</organism>
<sequence length="117" mass="13577">MRGSYTLKANTEDYLGELKLLAHHLQEEHGQALRELKSPILITVELPNGQLEHFLISQEGISHTSKPPQVEDRIVLNYRDLIRVIEKPSRLLRYILEGRVKIYGNYKRVLSAIEKVF</sequence>
<dbReference type="InterPro" id="IPR036527">
    <property type="entry name" value="SCP2_sterol-bd_dom_sf"/>
</dbReference>
<gene>
    <name evidence="1" type="ORF">ENO47_05150</name>
</gene>
<name>A0A7C2Z3F3_9AQUI</name>
<comment type="caution">
    <text evidence="1">The sequence shown here is derived from an EMBL/GenBank/DDBJ whole genome shotgun (WGS) entry which is preliminary data.</text>
</comment>
<evidence type="ECO:0008006" key="2">
    <source>
        <dbReference type="Google" id="ProtNLM"/>
    </source>
</evidence>
<reference evidence="1" key="1">
    <citation type="journal article" date="2020" name="mSystems">
        <title>Genome- and Community-Level Interaction Insights into Carbon Utilization and Element Cycling Functions of Hydrothermarchaeota in Hydrothermal Sediment.</title>
        <authorList>
            <person name="Zhou Z."/>
            <person name="Liu Y."/>
            <person name="Xu W."/>
            <person name="Pan J."/>
            <person name="Luo Z.H."/>
            <person name="Li M."/>
        </authorList>
    </citation>
    <scope>NUCLEOTIDE SEQUENCE [LARGE SCALE GENOMIC DNA]</scope>
    <source>
        <strain evidence="1">SpSt-132</strain>
    </source>
</reference>
<dbReference type="AlphaFoldDB" id="A0A7C2Z3F3"/>
<dbReference type="SUPFAM" id="SSF55718">
    <property type="entry name" value="SCP-like"/>
    <property type="match status" value="1"/>
</dbReference>